<name>B3PHP4_CELJU</name>
<proteinExistence type="predicted"/>
<keyword evidence="1" id="KW-1133">Transmembrane helix</keyword>
<keyword evidence="3" id="KW-1185">Reference proteome</keyword>
<dbReference type="AlphaFoldDB" id="B3PHP4"/>
<dbReference type="HOGENOM" id="CLU_105808_0_0_6"/>
<evidence type="ECO:0000313" key="2">
    <source>
        <dbReference type="EMBL" id="ACE85865.1"/>
    </source>
</evidence>
<dbReference type="EMBL" id="CP000934">
    <property type="protein sequence ID" value="ACE85865.1"/>
    <property type="molecule type" value="Genomic_DNA"/>
</dbReference>
<feature type="transmembrane region" description="Helical" evidence="1">
    <location>
        <begin position="30"/>
        <end position="55"/>
    </location>
</feature>
<sequence>MLYTLIAIIVGLIALYVAYQAVRVLALKSWFLGFFRGLFGLGLLVLAIGIGVVAYDVYSYKQILQEQPVATISFEKIENQYFDVRLVDKDGKETRYSLRGDQWQLDARIVKWKGYIATLGIKPAYRLERLSGRYFDIEQETTAKRTAYAIHQSLYGLDVWQLLNKHPQWVPAIDTVYGSATYLPMIDKALFEVTLSHTGLLARPLNDAAREAVSLIN</sequence>
<dbReference type="STRING" id="498211.CJA_2045"/>
<dbReference type="eggNOG" id="ENOG502ZNGJ">
    <property type="taxonomic scope" value="Bacteria"/>
</dbReference>
<dbReference type="RefSeq" id="WP_012487652.1">
    <property type="nucleotide sequence ID" value="NC_010995.1"/>
</dbReference>
<reference evidence="2 3" key="1">
    <citation type="journal article" date="2008" name="J. Bacteriol.">
        <title>Insights into plant cell wall degradation from the genome sequence of the soil bacterium Cellvibrio japonicus.</title>
        <authorList>
            <person name="Deboy R.T."/>
            <person name="Mongodin E.F."/>
            <person name="Fouts D.E."/>
            <person name="Tailford L.E."/>
            <person name="Khouri H."/>
            <person name="Emerson J.B."/>
            <person name="Mohamoud Y."/>
            <person name="Watkins K."/>
            <person name="Henrissat B."/>
            <person name="Gilbert H.J."/>
            <person name="Nelson K.E."/>
        </authorList>
    </citation>
    <scope>NUCLEOTIDE SEQUENCE [LARGE SCALE GENOMIC DNA]</scope>
    <source>
        <strain evidence="2 3">Ueda107</strain>
    </source>
</reference>
<protein>
    <submittedName>
        <fullName evidence="2">Putative membrane protein</fullName>
    </submittedName>
</protein>
<dbReference type="Proteomes" id="UP000001036">
    <property type="component" value="Chromosome"/>
</dbReference>
<evidence type="ECO:0000313" key="3">
    <source>
        <dbReference type="Proteomes" id="UP000001036"/>
    </source>
</evidence>
<keyword evidence="1" id="KW-0472">Membrane</keyword>
<organism evidence="2 3">
    <name type="scientific">Cellvibrio japonicus (strain Ueda107)</name>
    <name type="common">Pseudomonas fluorescens subsp. cellulosa</name>
    <dbReference type="NCBI Taxonomy" id="498211"/>
    <lineage>
        <taxon>Bacteria</taxon>
        <taxon>Pseudomonadati</taxon>
        <taxon>Pseudomonadota</taxon>
        <taxon>Gammaproteobacteria</taxon>
        <taxon>Cellvibrionales</taxon>
        <taxon>Cellvibrionaceae</taxon>
        <taxon>Cellvibrio</taxon>
    </lineage>
</organism>
<accession>B3PHP4</accession>
<gene>
    <name evidence="2" type="ordered locus">CJA_2045</name>
</gene>
<dbReference type="OrthoDB" id="9156649at2"/>
<dbReference type="KEGG" id="cja:CJA_2045"/>
<evidence type="ECO:0000256" key="1">
    <source>
        <dbReference type="SAM" id="Phobius"/>
    </source>
</evidence>
<keyword evidence="1" id="KW-0812">Transmembrane</keyword>